<reference evidence="1 2" key="1">
    <citation type="submission" date="2023-04" db="EMBL/GenBank/DDBJ databases">
        <title>Forest soil microbial communities from Buena Vista Peninsula, Colon Province, Panama.</title>
        <authorList>
            <person name="Bouskill N."/>
        </authorList>
    </citation>
    <scope>NUCLEOTIDE SEQUENCE [LARGE SCALE GENOMIC DNA]</scope>
    <source>
        <strain evidence="1 2">AC80</strain>
    </source>
</reference>
<organism evidence="1 2">
    <name type="scientific">Mycolicibacterium frederiksbergense</name>
    <dbReference type="NCBI Taxonomy" id="117567"/>
    <lineage>
        <taxon>Bacteria</taxon>
        <taxon>Bacillati</taxon>
        <taxon>Actinomycetota</taxon>
        <taxon>Actinomycetes</taxon>
        <taxon>Mycobacteriales</taxon>
        <taxon>Mycobacteriaceae</taxon>
        <taxon>Mycolicibacterium</taxon>
    </lineage>
</organism>
<sequence length="316" mass="34181">MGSQSGGKRLAPEVVARRLCIGVADLPDIGRAWTNRDVAEAQRDRPDWLQRARKVLGVARAEEERQRKARMDAVRLRQRGFEYPVVALVASEFAHAFARVNLLEFLYGALDAPAAQTYVVDSGFDVSTYARTVEETNRDRVKRGASLSGRDTTAWADYGGFRKPGTLGDLLDAPTGNTRATYVSGAGLDAETFDDAWYDRWALEGLAHAHVLAAMTLRGDIATLETIAGVPLLDVATDVKEPFGGVAADVVSLAKEALGAWTEIDCPILDPDDVVDLEASISALPAMLLAARRLWDRTELLAATIAGLDVEQLSDG</sequence>
<gene>
    <name evidence="1" type="ORF">M2272_004976</name>
</gene>
<proteinExistence type="predicted"/>
<dbReference type="Proteomes" id="UP001160130">
    <property type="component" value="Unassembled WGS sequence"/>
</dbReference>
<accession>A0ABT6L7V6</accession>
<keyword evidence="2" id="KW-1185">Reference proteome</keyword>
<dbReference type="EMBL" id="JARXVE010000010">
    <property type="protein sequence ID" value="MDH6198317.1"/>
    <property type="molecule type" value="Genomic_DNA"/>
</dbReference>
<evidence type="ECO:0000313" key="1">
    <source>
        <dbReference type="EMBL" id="MDH6198317.1"/>
    </source>
</evidence>
<comment type="caution">
    <text evidence="1">The sequence shown here is derived from an EMBL/GenBank/DDBJ whole genome shotgun (WGS) entry which is preliminary data.</text>
</comment>
<name>A0ABT6L7V6_9MYCO</name>
<dbReference type="RefSeq" id="WP_280834904.1">
    <property type="nucleotide sequence ID" value="NZ_JARXVE010000010.1"/>
</dbReference>
<evidence type="ECO:0000313" key="2">
    <source>
        <dbReference type="Proteomes" id="UP001160130"/>
    </source>
</evidence>
<protein>
    <submittedName>
        <fullName evidence="1">Uncharacterized protein</fullName>
    </submittedName>
</protein>